<evidence type="ECO:0000256" key="1">
    <source>
        <dbReference type="SAM" id="SignalP"/>
    </source>
</evidence>
<feature type="signal peptide" evidence="1">
    <location>
        <begin position="1"/>
        <end position="21"/>
    </location>
</feature>
<dbReference type="PANTHER" id="PTHR35340">
    <property type="entry name" value="PQQ ENZYME REPEAT PROTEIN-RELATED"/>
    <property type="match status" value="1"/>
</dbReference>
<feature type="chain" id="PRO_5025409977" description="ASST-domain-containing protein" evidence="1">
    <location>
        <begin position="22"/>
        <end position="545"/>
    </location>
</feature>
<keyword evidence="1" id="KW-0732">Signal</keyword>
<dbReference type="Pfam" id="PF14269">
    <property type="entry name" value="Arylsulfotran_2"/>
    <property type="match status" value="1"/>
</dbReference>
<reference evidence="2" key="1">
    <citation type="journal article" date="2020" name="Stud. Mycol.">
        <title>101 Dothideomycetes genomes: a test case for predicting lifestyles and emergence of pathogens.</title>
        <authorList>
            <person name="Haridas S."/>
            <person name="Albert R."/>
            <person name="Binder M."/>
            <person name="Bloem J."/>
            <person name="Labutti K."/>
            <person name="Salamov A."/>
            <person name="Andreopoulos B."/>
            <person name="Baker S."/>
            <person name="Barry K."/>
            <person name="Bills G."/>
            <person name="Bluhm B."/>
            <person name="Cannon C."/>
            <person name="Castanera R."/>
            <person name="Culley D."/>
            <person name="Daum C."/>
            <person name="Ezra D."/>
            <person name="Gonzalez J."/>
            <person name="Henrissat B."/>
            <person name="Kuo A."/>
            <person name="Liang C."/>
            <person name="Lipzen A."/>
            <person name="Lutzoni F."/>
            <person name="Magnuson J."/>
            <person name="Mondo S."/>
            <person name="Nolan M."/>
            <person name="Ohm R."/>
            <person name="Pangilinan J."/>
            <person name="Park H.-J."/>
            <person name="Ramirez L."/>
            <person name="Alfaro M."/>
            <person name="Sun H."/>
            <person name="Tritt A."/>
            <person name="Yoshinaga Y."/>
            <person name="Zwiers L.-H."/>
            <person name="Turgeon B."/>
            <person name="Goodwin S."/>
            <person name="Spatafora J."/>
            <person name="Crous P."/>
            <person name="Grigoriev I."/>
        </authorList>
    </citation>
    <scope>NUCLEOTIDE SEQUENCE</scope>
    <source>
        <strain evidence="2">ATCC 36951</strain>
    </source>
</reference>
<dbReference type="RefSeq" id="XP_033668950.1">
    <property type="nucleotide sequence ID" value="XM_033805889.1"/>
</dbReference>
<organism evidence="2 3">
    <name type="scientific">Zasmidium cellare ATCC 36951</name>
    <dbReference type="NCBI Taxonomy" id="1080233"/>
    <lineage>
        <taxon>Eukaryota</taxon>
        <taxon>Fungi</taxon>
        <taxon>Dikarya</taxon>
        <taxon>Ascomycota</taxon>
        <taxon>Pezizomycotina</taxon>
        <taxon>Dothideomycetes</taxon>
        <taxon>Dothideomycetidae</taxon>
        <taxon>Mycosphaerellales</taxon>
        <taxon>Mycosphaerellaceae</taxon>
        <taxon>Zasmidium</taxon>
    </lineage>
</organism>
<dbReference type="OrthoDB" id="5427350at2759"/>
<dbReference type="InterPro" id="IPR053143">
    <property type="entry name" value="Arylsulfate_ST"/>
</dbReference>
<evidence type="ECO:0000313" key="3">
    <source>
        <dbReference type="Proteomes" id="UP000799537"/>
    </source>
</evidence>
<accession>A0A6A6CLY6</accession>
<evidence type="ECO:0008006" key="4">
    <source>
        <dbReference type="Google" id="ProtNLM"/>
    </source>
</evidence>
<sequence length="545" mass="58932">MWLFLYTAACVALSLVPGAFGEIFLNNATEPLSRFLTRPQSLAPALNVTISKPGQADGLIFMGPYGNGYMGAGPRIYDKQGKLVWDGYGVLPGNAHNVHVCTYQGSPHLCMVLASDQTGYAAGMGVIVDSNYRIVQTVQTGRGAMPVDEHEFHLVDNGTHALVSFYQTVPYDLSPINITTGMGYLMEGGFQEIDVESGDVLFEWYSTNHVDILDTVIKPNTSDVSGTGTTGTSGFDYFHVNSIDKSLTTGNYLVSSRHTGTLYCVNASDQNVLWRLSFVGPSDYTLRGFNFSFQHDARWVSDNDEMSVISFFDNAFNGFGDPATGASATMSPGQVIALNHTDNTAKLLSITYPPYNTTSLSQGNTQLLANGNVFHGWGDVPQISEHDGDGNVILAASFANKQGTIMNYRAFTFDNWNSTPANTVPAVYSYALNTTAPTSIYTSWNGATEVATWRYYGAQNIGDNFTSIGSTPKNGFETLWTAPEFYRWVMAEAVSASGTSLRNSSFQPTFTPGELLVGSCTETGCKALPTEGFVNADVSVYQGTS</sequence>
<gene>
    <name evidence="2" type="ORF">M409DRAFT_21508</name>
</gene>
<protein>
    <recommendedName>
        <fullName evidence="4">ASST-domain-containing protein</fullName>
    </recommendedName>
</protein>
<dbReference type="AlphaFoldDB" id="A0A6A6CLY6"/>
<name>A0A6A6CLY6_ZASCE</name>
<dbReference type="InterPro" id="IPR039535">
    <property type="entry name" value="ASST-like"/>
</dbReference>
<evidence type="ECO:0000313" key="2">
    <source>
        <dbReference type="EMBL" id="KAF2168061.1"/>
    </source>
</evidence>
<dbReference type="PANTHER" id="PTHR35340:SF9">
    <property type="entry name" value="ASST-DOMAIN-CONTAINING PROTEIN"/>
    <property type="match status" value="1"/>
</dbReference>
<proteinExistence type="predicted"/>
<dbReference type="EMBL" id="ML993591">
    <property type="protein sequence ID" value="KAF2168061.1"/>
    <property type="molecule type" value="Genomic_DNA"/>
</dbReference>
<dbReference type="GeneID" id="54559161"/>
<dbReference type="Proteomes" id="UP000799537">
    <property type="component" value="Unassembled WGS sequence"/>
</dbReference>
<keyword evidence="3" id="KW-1185">Reference proteome</keyword>